<dbReference type="RefSeq" id="WP_133851717.1">
    <property type="nucleotide sequence ID" value="NZ_SNXZ01000004.1"/>
</dbReference>
<sequence>MTVARDDLVAELKTLRKGRGMGAAALTERIGPGLREVFGIDPAADGASLRQAVARRLRELSESLPQDLRICVVAAFGLQKDVDLPFYQDRVRWAAEQLQRDDRTVRRRIDEGIRQLAELALAPAVAGPVEDGDGGWRTESLRSILSLDRPTPELIEFRRVAAERDGLGEVDLAWTMSKVELPEDLPVEVLYGGTLVSRQLEAADRIGLMLRLATPLRRGEVVEVALRYRAPSEQMRPHYVCTPLHPCDHFELRVRFPSDRPPNYVWLLDGVLQGDIEDKVAPRDLVRIDEAGEVMVEFRRLKPSRSYGIRWE</sequence>
<evidence type="ECO:0000313" key="2">
    <source>
        <dbReference type="Proteomes" id="UP000295444"/>
    </source>
</evidence>
<accession>A0A4R6SBT8</accession>
<reference evidence="1 2" key="1">
    <citation type="submission" date="2019-03" db="EMBL/GenBank/DDBJ databases">
        <title>Genomic Encyclopedia of Type Strains, Phase IV (KMG-IV): sequencing the most valuable type-strain genomes for metagenomic binning, comparative biology and taxonomic classification.</title>
        <authorList>
            <person name="Goeker M."/>
        </authorList>
    </citation>
    <scope>NUCLEOTIDE SEQUENCE [LARGE SCALE GENOMIC DNA]</scope>
    <source>
        <strain evidence="1 2">DSM 45361</strain>
    </source>
</reference>
<proteinExistence type="predicted"/>
<name>A0A4R6SBT8_LABRH</name>
<evidence type="ECO:0000313" key="1">
    <source>
        <dbReference type="EMBL" id="TDP96355.1"/>
    </source>
</evidence>
<dbReference type="Proteomes" id="UP000295444">
    <property type="component" value="Unassembled WGS sequence"/>
</dbReference>
<dbReference type="OrthoDB" id="3805675at2"/>
<comment type="caution">
    <text evidence="1">The sequence shown here is derived from an EMBL/GenBank/DDBJ whole genome shotgun (WGS) entry which is preliminary data.</text>
</comment>
<dbReference type="AlphaFoldDB" id="A0A4R6SBT8"/>
<gene>
    <name evidence="1" type="ORF">EV186_104340</name>
</gene>
<keyword evidence="2" id="KW-1185">Reference proteome</keyword>
<dbReference type="EMBL" id="SNXZ01000004">
    <property type="protein sequence ID" value="TDP96355.1"/>
    <property type="molecule type" value="Genomic_DNA"/>
</dbReference>
<organism evidence="1 2">
    <name type="scientific">Labedaea rhizosphaerae</name>
    <dbReference type="NCBI Taxonomy" id="598644"/>
    <lineage>
        <taxon>Bacteria</taxon>
        <taxon>Bacillati</taxon>
        <taxon>Actinomycetota</taxon>
        <taxon>Actinomycetes</taxon>
        <taxon>Pseudonocardiales</taxon>
        <taxon>Pseudonocardiaceae</taxon>
        <taxon>Labedaea</taxon>
    </lineage>
</organism>
<protein>
    <submittedName>
        <fullName evidence="1">Uncharacterized protein</fullName>
    </submittedName>
</protein>